<dbReference type="RefSeq" id="WP_012415225.1">
    <property type="nucleotide sequence ID" value="NC_010644.1"/>
</dbReference>
<feature type="transmembrane region" description="Helical" evidence="6">
    <location>
        <begin position="162"/>
        <end position="185"/>
    </location>
</feature>
<dbReference type="OrthoDB" id="9762947at2"/>
<dbReference type="AlphaFoldDB" id="B2KDL4"/>
<evidence type="ECO:0000256" key="2">
    <source>
        <dbReference type="ARBA" id="ARBA00022448"/>
    </source>
</evidence>
<evidence type="ECO:0000256" key="6">
    <source>
        <dbReference type="SAM" id="Phobius"/>
    </source>
</evidence>
<reference evidence="7 8" key="1">
    <citation type="journal article" date="2009" name="Appl. Environ. Microbiol.">
        <title>Genomic analysis of 'Elusimicrobium minutum,' the first cultivated representative of the phylum 'Elusimicrobia' (formerly termite group 1).</title>
        <authorList>
            <person name="Herlemann D.P.R."/>
            <person name="Geissinger O."/>
            <person name="Ikeda-Ohtsubo W."/>
            <person name="Kunin V."/>
            <person name="Sun H."/>
            <person name="Lapidus A."/>
            <person name="Hugenholtz P."/>
            <person name="Brune A."/>
        </authorList>
    </citation>
    <scope>NUCLEOTIDE SEQUENCE [LARGE SCALE GENOMIC DNA]</scope>
    <source>
        <strain evidence="7 8">Pei191</strain>
    </source>
</reference>
<evidence type="ECO:0000256" key="5">
    <source>
        <dbReference type="ARBA" id="ARBA00023136"/>
    </source>
</evidence>
<dbReference type="PANTHER" id="PTHR43243:SF4">
    <property type="entry name" value="CATIONIC AMINO ACID TRANSPORTER 4"/>
    <property type="match status" value="1"/>
</dbReference>
<dbReference type="STRING" id="445932.Emin_1057"/>
<evidence type="ECO:0000256" key="1">
    <source>
        <dbReference type="ARBA" id="ARBA00004141"/>
    </source>
</evidence>
<dbReference type="Proteomes" id="UP000001029">
    <property type="component" value="Chromosome"/>
</dbReference>
<feature type="transmembrane region" description="Helical" evidence="6">
    <location>
        <begin position="429"/>
        <end position="449"/>
    </location>
</feature>
<dbReference type="KEGG" id="emi:Emin_1057"/>
<name>B2KDL4_ELUMP</name>
<dbReference type="EMBL" id="CP001055">
    <property type="protein sequence ID" value="ACC98610.1"/>
    <property type="molecule type" value="Genomic_DNA"/>
</dbReference>
<keyword evidence="2" id="KW-0813">Transport</keyword>
<evidence type="ECO:0000256" key="4">
    <source>
        <dbReference type="ARBA" id="ARBA00022989"/>
    </source>
</evidence>
<feature type="transmembrane region" description="Helical" evidence="6">
    <location>
        <begin position="197"/>
        <end position="217"/>
    </location>
</feature>
<keyword evidence="8" id="KW-1185">Reference proteome</keyword>
<feature type="transmembrane region" description="Helical" evidence="6">
    <location>
        <begin position="36"/>
        <end position="58"/>
    </location>
</feature>
<organism evidence="7 8">
    <name type="scientific">Elusimicrobium minutum (strain Pei191)</name>
    <dbReference type="NCBI Taxonomy" id="445932"/>
    <lineage>
        <taxon>Bacteria</taxon>
        <taxon>Pseudomonadati</taxon>
        <taxon>Elusimicrobiota</taxon>
        <taxon>Elusimicrobia</taxon>
        <taxon>Elusimicrobiales</taxon>
        <taxon>Elusimicrobiaceae</taxon>
        <taxon>Elusimicrobium</taxon>
    </lineage>
</organism>
<dbReference type="PIRSF" id="PIRSF006060">
    <property type="entry name" value="AA_transporter"/>
    <property type="match status" value="1"/>
</dbReference>
<feature type="transmembrane region" description="Helical" evidence="6">
    <location>
        <begin position="374"/>
        <end position="391"/>
    </location>
</feature>
<sequence length="490" mass="53164">MRKAKLLFRRKPVELIITESLETEDGLKRSLSLWHLVALGIGAIVGTGIFVLTGTAAANYAGPALTISFIISAMGCAMAGLCYAEFASMLPIAGSAYAYSYATLGEFVAWFIGWDLVLEYLFAGGTVAVGWSGYVISFLEGIGLHIPAKLAGAPFAHMAGEWSLTGCIINLPAVFIVAILSVLLIRGTRRSAALNNVIVCVKVTVILLFIGFGLWHIDTSNWVPYIPENTGHFGQFGWSGILRGAGVIFFAYIGFDAVSTAAQEAKNPQRDMPRAIIMSLFACTILYVLVTAVMTGIVHYTELSVPAPIALAIDRAGLVWLSPLIKIGAISGLTTVILVMLMGQARIFFSMAHDGLLPKFFSAINKKYQTPSNATFVTCLLASLIAGFLPINVLGEMVSIGTLAAFVIVCISIIVLRKTRPEIKRPFKTPFVPLVPILGLIICGAQMLALPVETWMRLFVWSAVGFSIYFLYGRKHSKMRNRKRRKPENV</sequence>
<keyword evidence="4 6" id="KW-1133">Transmembrane helix</keyword>
<evidence type="ECO:0000313" key="8">
    <source>
        <dbReference type="Proteomes" id="UP000001029"/>
    </source>
</evidence>
<dbReference type="HOGENOM" id="CLU_007946_15_7_0"/>
<dbReference type="InterPro" id="IPR002293">
    <property type="entry name" value="AA/rel_permease1"/>
</dbReference>
<dbReference type="GO" id="GO:0015171">
    <property type="term" value="F:amino acid transmembrane transporter activity"/>
    <property type="evidence" value="ECO:0007669"/>
    <property type="project" value="TreeGrafter"/>
</dbReference>
<dbReference type="Pfam" id="PF13520">
    <property type="entry name" value="AA_permease_2"/>
    <property type="match status" value="1"/>
</dbReference>
<keyword evidence="5 6" id="KW-0472">Membrane</keyword>
<keyword evidence="3 6" id="KW-0812">Transmembrane</keyword>
<evidence type="ECO:0000256" key="3">
    <source>
        <dbReference type="ARBA" id="ARBA00022692"/>
    </source>
</evidence>
<proteinExistence type="predicted"/>
<dbReference type="Gene3D" id="1.20.1740.10">
    <property type="entry name" value="Amino acid/polyamine transporter I"/>
    <property type="match status" value="1"/>
</dbReference>
<feature type="transmembrane region" description="Helical" evidence="6">
    <location>
        <begin position="397"/>
        <end position="417"/>
    </location>
</feature>
<accession>B2KDL4</accession>
<comment type="subcellular location">
    <subcellularLocation>
        <location evidence="1">Membrane</location>
        <topology evidence="1">Multi-pass membrane protein</topology>
    </subcellularLocation>
</comment>
<feature type="transmembrane region" description="Helical" evidence="6">
    <location>
        <begin position="318"/>
        <end position="341"/>
    </location>
</feature>
<feature type="transmembrane region" description="Helical" evidence="6">
    <location>
        <begin position="276"/>
        <end position="298"/>
    </location>
</feature>
<evidence type="ECO:0000313" key="7">
    <source>
        <dbReference type="EMBL" id="ACC98610.1"/>
    </source>
</evidence>
<gene>
    <name evidence="7" type="ordered locus">Emin_1057</name>
</gene>
<feature type="transmembrane region" description="Helical" evidence="6">
    <location>
        <begin position="64"/>
        <end position="84"/>
    </location>
</feature>
<feature type="transmembrane region" description="Helical" evidence="6">
    <location>
        <begin position="455"/>
        <end position="472"/>
    </location>
</feature>
<dbReference type="PANTHER" id="PTHR43243">
    <property type="entry name" value="INNER MEMBRANE TRANSPORTER YGJI-RELATED"/>
    <property type="match status" value="1"/>
</dbReference>
<protein>
    <submittedName>
        <fullName evidence="7">High-affinity basic amino acid transporter</fullName>
    </submittedName>
</protein>
<feature type="transmembrane region" description="Helical" evidence="6">
    <location>
        <begin position="237"/>
        <end position="255"/>
    </location>
</feature>
<dbReference type="GO" id="GO:0016020">
    <property type="term" value="C:membrane"/>
    <property type="evidence" value="ECO:0007669"/>
    <property type="project" value="UniProtKB-SubCell"/>
</dbReference>